<evidence type="ECO:0000313" key="2">
    <source>
        <dbReference type="EMBL" id="MDF0599355.1"/>
    </source>
</evidence>
<organism evidence="2 3">
    <name type="scientific">Psychromarinibacter sediminicola</name>
    <dbReference type="NCBI Taxonomy" id="3033385"/>
    <lineage>
        <taxon>Bacteria</taxon>
        <taxon>Pseudomonadati</taxon>
        <taxon>Pseudomonadota</taxon>
        <taxon>Alphaproteobacteria</taxon>
        <taxon>Rhodobacterales</taxon>
        <taxon>Paracoccaceae</taxon>
        <taxon>Psychromarinibacter</taxon>
    </lineage>
</organism>
<dbReference type="PROSITE" id="PS51186">
    <property type="entry name" value="GNAT"/>
    <property type="match status" value="1"/>
</dbReference>
<comment type="caution">
    <text evidence="2">The sequence shown here is derived from an EMBL/GenBank/DDBJ whole genome shotgun (WGS) entry which is preliminary data.</text>
</comment>
<keyword evidence="2" id="KW-0808">Transferase</keyword>
<dbReference type="Pfam" id="PF00583">
    <property type="entry name" value="Acetyltransf_1"/>
    <property type="match status" value="1"/>
</dbReference>
<dbReference type="EC" id="2.3.1.-" evidence="2"/>
<feature type="domain" description="N-acetyltransferase" evidence="1">
    <location>
        <begin position="39"/>
        <end position="182"/>
    </location>
</feature>
<dbReference type="EMBL" id="JARGYC010000002">
    <property type="protein sequence ID" value="MDF0599355.1"/>
    <property type="molecule type" value="Genomic_DNA"/>
</dbReference>
<dbReference type="AlphaFoldDB" id="A0AAE3NR06"/>
<dbReference type="InterPro" id="IPR016181">
    <property type="entry name" value="Acyl_CoA_acyltransferase"/>
</dbReference>
<reference evidence="2" key="1">
    <citation type="submission" date="2023-03" db="EMBL/GenBank/DDBJ databases">
        <title>Multiphase analysis and comparison of six strains from genera Psychromarinibacter, Lutimaribacter, and Maritimibacter, including a novel species: Psychromarinibacter sediminicola sp. nov.</title>
        <authorList>
            <person name="Wang Y.-H."/>
            <person name="Ye M.-Q."/>
            <person name="Du Z.-J."/>
        </authorList>
    </citation>
    <scope>NUCLEOTIDE SEQUENCE</scope>
    <source>
        <strain evidence="2">C21-152</strain>
    </source>
</reference>
<accession>A0AAE3NR06</accession>
<gene>
    <name evidence="2" type="ORF">P1J78_01290</name>
</gene>
<protein>
    <submittedName>
        <fullName evidence="2">GNAT family N-acetyltransferase</fullName>
        <ecNumber evidence="2">2.3.1.-</ecNumber>
    </submittedName>
</protein>
<proteinExistence type="predicted"/>
<dbReference type="Gene3D" id="3.40.630.30">
    <property type="match status" value="1"/>
</dbReference>
<dbReference type="RefSeq" id="WP_275565499.1">
    <property type="nucleotide sequence ID" value="NZ_JARGYC010000002.1"/>
</dbReference>
<name>A0AAE3NR06_9RHOB</name>
<keyword evidence="2" id="KW-0012">Acyltransferase</keyword>
<keyword evidence="3" id="KW-1185">Reference proteome</keyword>
<evidence type="ECO:0000313" key="3">
    <source>
        <dbReference type="Proteomes" id="UP001220964"/>
    </source>
</evidence>
<dbReference type="SUPFAM" id="SSF55729">
    <property type="entry name" value="Acyl-CoA N-acyltransferases (Nat)"/>
    <property type="match status" value="1"/>
</dbReference>
<sequence length="188" mass="21197">MTRVAAGTEVGYTVTFLEMTARPRWPYPPQPAGRPATLIAAEDPPPWYFRALYDAVGRDYSWEDIHALPEAVLREMLHDPAVTLWTLHRDGWPHGFYLLDARAEGTVDLAYFGLVPEAVGTGLGTWLLKTAVLAAWDLPGTRKMTVNTCTLDHPRALALYQKVGFEVVRREDRSRVLTRDRDPARIPD</sequence>
<dbReference type="GO" id="GO:0016747">
    <property type="term" value="F:acyltransferase activity, transferring groups other than amino-acyl groups"/>
    <property type="evidence" value="ECO:0007669"/>
    <property type="project" value="InterPro"/>
</dbReference>
<dbReference type="Proteomes" id="UP001220964">
    <property type="component" value="Unassembled WGS sequence"/>
</dbReference>
<dbReference type="InterPro" id="IPR000182">
    <property type="entry name" value="GNAT_dom"/>
</dbReference>
<evidence type="ECO:0000259" key="1">
    <source>
        <dbReference type="PROSITE" id="PS51186"/>
    </source>
</evidence>